<dbReference type="PANTHER" id="PTHR38035">
    <property type="entry name" value="UPF0070 PROTEIN YFGM"/>
    <property type="match status" value="1"/>
</dbReference>
<evidence type="ECO:0000256" key="1">
    <source>
        <dbReference type="ARBA" id="ARBA00004401"/>
    </source>
</evidence>
<evidence type="ECO:0000256" key="2">
    <source>
        <dbReference type="ARBA" id="ARBA00022475"/>
    </source>
</evidence>
<name>A0A432WUJ6_9GAMM</name>
<gene>
    <name evidence="11" type="ORF">CWE13_05605</name>
</gene>
<sequence>MENEDQQVEQIKAFIKEYGPWVVAGLVIGLGSLFGWRYYQDNQLAAAQERTESYQNMMDSLQLSDGAEAIAQSESVAAELAGSEQGALAFMQLAQLAINTGDLEGAEGFLNNALESTQVSELQAIIRVRLARIAIANDDFSGAETHLNAVTNAAFEGLVSELRGDLQFAQGNFSAARDAYEIAASNQGESASPYLQMKIDNLAGQE</sequence>
<dbReference type="SUPFAM" id="SSF48452">
    <property type="entry name" value="TPR-like"/>
    <property type="match status" value="1"/>
</dbReference>
<proteinExistence type="inferred from homology"/>
<dbReference type="Proteomes" id="UP000286934">
    <property type="component" value="Unassembled WGS sequence"/>
</dbReference>
<dbReference type="EMBL" id="PIPP01000002">
    <property type="protein sequence ID" value="RUO37434.1"/>
    <property type="molecule type" value="Genomic_DNA"/>
</dbReference>
<keyword evidence="12" id="KW-1185">Reference proteome</keyword>
<dbReference type="RefSeq" id="WP_126806667.1">
    <property type="nucleotide sequence ID" value="NZ_PIPP01000002.1"/>
</dbReference>
<evidence type="ECO:0000256" key="9">
    <source>
        <dbReference type="SAM" id="Phobius"/>
    </source>
</evidence>
<keyword evidence="3 9" id="KW-0812">Transmembrane</keyword>
<feature type="transmembrane region" description="Helical" evidence="9">
    <location>
        <begin position="21"/>
        <end position="39"/>
    </location>
</feature>
<evidence type="ECO:0000256" key="8">
    <source>
        <dbReference type="ARBA" id="ARBA00024235"/>
    </source>
</evidence>
<evidence type="ECO:0000313" key="11">
    <source>
        <dbReference type="EMBL" id="RUO37434.1"/>
    </source>
</evidence>
<dbReference type="Pfam" id="PF09976">
    <property type="entry name" value="TPR_21"/>
    <property type="match status" value="1"/>
</dbReference>
<evidence type="ECO:0000256" key="4">
    <source>
        <dbReference type="ARBA" id="ARBA00022989"/>
    </source>
</evidence>
<dbReference type="PIRSF" id="PIRSF006170">
    <property type="entry name" value="YfgM"/>
    <property type="match status" value="1"/>
</dbReference>
<keyword evidence="5 9" id="KW-0472">Membrane</keyword>
<dbReference type="OrthoDB" id="9789675at2"/>
<dbReference type="PANTHER" id="PTHR38035:SF1">
    <property type="entry name" value="ANCILLARY SECYEG TRANSLOCON SUBUNIT"/>
    <property type="match status" value="1"/>
</dbReference>
<evidence type="ECO:0000256" key="7">
    <source>
        <dbReference type="ARBA" id="ARBA00024197"/>
    </source>
</evidence>
<evidence type="ECO:0000256" key="5">
    <source>
        <dbReference type="ARBA" id="ARBA00023136"/>
    </source>
</evidence>
<keyword evidence="6" id="KW-0143">Chaperone</keyword>
<evidence type="ECO:0000313" key="12">
    <source>
        <dbReference type="Proteomes" id="UP000286934"/>
    </source>
</evidence>
<dbReference type="AlphaFoldDB" id="A0A432WUJ6"/>
<evidence type="ECO:0000256" key="6">
    <source>
        <dbReference type="ARBA" id="ARBA00023186"/>
    </source>
</evidence>
<dbReference type="GO" id="GO:0005886">
    <property type="term" value="C:plasma membrane"/>
    <property type="evidence" value="ECO:0007669"/>
    <property type="project" value="UniProtKB-SubCell"/>
</dbReference>
<comment type="subcellular location">
    <subcellularLocation>
        <location evidence="1">Cell membrane</location>
        <topology evidence="1">Single-pass type II membrane protein</topology>
    </subcellularLocation>
</comment>
<accession>A0A432WUJ6</accession>
<organism evidence="11 12">
    <name type="scientific">Aliidiomarina shirensis</name>
    <dbReference type="NCBI Taxonomy" id="1048642"/>
    <lineage>
        <taxon>Bacteria</taxon>
        <taxon>Pseudomonadati</taxon>
        <taxon>Pseudomonadota</taxon>
        <taxon>Gammaproteobacteria</taxon>
        <taxon>Alteromonadales</taxon>
        <taxon>Idiomarinaceae</taxon>
        <taxon>Aliidiomarina</taxon>
    </lineage>
</organism>
<comment type="similarity">
    <text evidence="7">Belongs to the YfgM family.</text>
</comment>
<protein>
    <recommendedName>
        <fullName evidence="8">Ancillary SecYEG translocon subunit</fullName>
    </recommendedName>
</protein>
<reference evidence="12" key="1">
    <citation type="journal article" date="2018" name="Front. Microbiol.">
        <title>Genome-Based Analysis Reveals the Taxonomy and Diversity of the Family Idiomarinaceae.</title>
        <authorList>
            <person name="Liu Y."/>
            <person name="Lai Q."/>
            <person name="Shao Z."/>
        </authorList>
    </citation>
    <scope>NUCLEOTIDE SEQUENCE [LARGE SCALE GENOMIC DNA]</scope>
    <source>
        <strain evidence="12">AIS</strain>
    </source>
</reference>
<comment type="caution">
    <text evidence="11">The sequence shown here is derived from an EMBL/GenBank/DDBJ whole genome shotgun (WGS) entry which is preliminary data.</text>
</comment>
<dbReference type="InterPro" id="IPR018704">
    <property type="entry name" value="SecYEG/CpoB_TPR"/>
</dbReference>
<dbReference type="GO" id="GO:0044877">
    <property type="term" value="F:protein-containing complex binding"/>
    <property type="evidence" value="ECO:0007669"/>
    <property type="project" value="InterPro"/>
</dbReference>
<keyword evidence="2" id="KW-1003">Cell membrane</keyword>
<feature type="domain" description="Ancillary SecYEG translocon subunit/Cell division coordinator CpoB TPR" evidence="10">
    <location>
        <begin position="12"/>
        <end position="203"/>
    </location>
</feature>
<evidence type="ECO:0000259" key="10">
    <source>
        <dbReference type="Pfam" id="PF09976"/>
    </source>
</evidence>
<dbReference type="Gene3D" id="1.25.40.10">
    <property type="entry name" value="Tetratricopeptide repeat domain"/>
    <property type="match status" value="1"/>
</dbReference>
<evidence type="ECO:0000256" key="3">
    <source>
        <dbReference type="ARBA" id="ARBA00022692"/>
    </source>
</evidence>
<keyword evidence="4 9" id="KW-1133">Transmembrane helix</keyword>
<dbReference type="InterPro" id="IPR011990">
    <property type="entry name" value="TPR-like_helical_dom_sf"/>
</dbReference>
<dbReference type="InterPro" id="IPR026039">
    <property type="entry name" value="YfgM"/>
</dbReference>